<evidence type="ECO:0000313" key="2">
    <source>
        <dbReference type="EMBL" id="QLH76938.1"/>
    </source>
</evidence>
<feature type="region of interest" description="Disordered" evidence="1">
    <location>
        <begin position="157"/>
        <end position="176"/>
    </location>
</feature>
<proteinExistence type="predicted"/>
<dbReference type="RefSeq" id="WP_179910872.1">
    <property type="nucleotide sequence ID" value="NZ_CP058910.1"/>
</dbReference>
<name>A0A7D5P453_9EURY</name>
<protein>
    <submittedName>
        <fullName evidence="2">Uncharacterized protein</fullName>
    </submittedName>
</protein>
<feature type="region of interest" description="Disordered" evidence="1">
    <location>
        <begin position="47"/>
        <end position="103"/>
    </location>
</feature>
<dbReference type="GeneID" id="56077468"/>
<sequence>MACVQSGTGYVLVVPRVVCPCDSGPTALPLAALVAEETAIGRLGDDWRGSALLPRTPVGPDDLHPSELSVSLDPDDEAAPAATDAGGGSERADQHPGMASDVNESDSFVLGVHAASVGDGDPTSPESLVGVRVLAPGEYREVPVPVWEANPFPISEPSAVGERPRTDWTDTGLDPEAGASRRVEVTATLWADLSGDAERSRQLYDRLGWAVTDSRTVTFGRAGDAGSDRFEVAR</sequence>
<dbReference type="Proteomes" id="UP000509667">
    <property type="component" value="Chromosome"/>
</dbReference>
<organism evidence="2 3">
    <name type="scientific">Halosimplex rubrum</name>
    <dbReference type="NCBI Taxonomy" id="869889"/>
    <lineage>
        <taxon>Archaea</taxon>
        <taxon>Methanobacteriati</taxon>
        <taxon>Methanobacteriota</taxon>
        <taxon>Stenosarchaea group</taxon>
        <taxon>Halobacteria</taxon>
        <taxon>Halobacteriales</taxon>
        <taxon>Haloarculaceae</taxon>
        <taxon>Halosimplex</taxon>
    </lineage>
</organism>
<accession>A0A7D5P453</accession>
<keyword evidence="3" id="KW-1185">Reference proteome</keyword>
<evidence type="ECO:0000313" key="3">
    <source>
        <dbReference type="Proteomes" id="UP000509667"/>
    </source>
</evidence>
<dbReference type="AlphaFoldDB" id="A0A7D5P453"/>
<evidence type="ECO:0000256" key="1">
    <source>
        <dbReference type="SAM" id="MobiDB-lite"/>
    </source>
</evidence>
<gene>
    <name evidence="2" type="ORF">HZS55_06355</name>
</gene>
<dbReference type="EMBL" id="CP058910">
    <property type="protein sequence ID" value="QLH76938.1"/>
    <property type="molecule type" value="Genomic_DNA"/>
</dbReference>
<dbReference type="OrthoDB" id="239186at2157"/>
<dbReference type="KEGG" id="hrr:HZS55_06355"/>
<reference evidence="2 3" key="1">
    <citation type="submission" date="2020-07" db="EMBL/GenBank/DDBJ databases">
        <title>Halosimplex pelagicum sp. nov. and Halosimplex rubrum sp. nov., isolated from salted brown alga Laminaria, and emended description of the genus Halosimplex.</title>
        <authorList>
            <person name="Cui H."/>
        </authorList>
    </citation>
    <scope>NUCLEOTIDE SEQUENCE [LARGE SCALE GENOMIC DNA]</scope>
    <source>
        <strain evidence="2 3">R27</strain>
    </source>
</reference>